<evidence type="ECO:0000256" key="3">
    <source>
        <dbReference type="SAM" id="MobiDB-lite"/>
    </source>
</evidence>
<gene>
    <name evidence="8 9" type="primary">LOC120267672</name>
</gene>
<dbReference type="Pfam" id="PF23598">
    <property type="entry name" value="LRR_14"/>
    <property type="match status" value="1"/>
</dbReference>
<sequence>MASATLSALAGALLSPLRDVSLEKLIDYLWDHLSSSPSPSPSSDEAEKQQQQLKDSLKELEDAKLNVKAMQSRIMKLFEKHKQNERVVGLHNKLKDVGYDIQDLESEMEYMELERKVEEINNADQEADTTTSRFSGKRSFPFRLPTGFLSKKKRRLPASSQSSSLSTDDDIVRQVTSIIKQINSIESKLKDEIKLEEWFDQIKLNGVYDPREQHHFTKNKRVTTSSTNERKIYGRNDEIQRLIRFLRRSNANGNPSVVPIVGLGGMGKTALAQTVFNTIQIENHFDKKAWIYVSDNFDRVRITKEMVDIISPTDQRCSTTSLDLLERELKRHLAGRKLLLVLDDVWSDEWQQLLAPLQSAQAQAIKIIVTCRDPKILGSVDKGDKIILEGLSDRDYWSLFVNCAFAKNNPDSYSQELRDIGKCIVRKLKGSPLAAKTVGKLLGRSLTEKHWKDVLESDLWKLETDAYDIMPALALSYYHLPQHLQLCFVFCSMLPKNYRYHMDELICLWIANGYIHESGSSSQTMNDIGEEYYHELQEMCLFDGSYYDFLMHDLMRDLAQIVSHGEICIYESGKNKKISKNVRHLYVKDLIDLELVCETNNLRTLVLERVNDMSVFLNLEAFKRIRVLVINDANMQEFPNAICHLQHLQYLDLWETCIQSIPESLCELYQLRVLKLPPPQILPSLFHNLINLQYWHMHRGNRKIFYEGTLIYNVERERGYMISQVRNMNKLRGALSIMQLGEHQQYGRSDEI</sequence>
<dbReference type="AlphaFoldDB" id="A0AB40BUZ2"/>
<dbReference type="GeneID" id="120267672"/>
<dbReference type="Pfam" id="PF23559">
    <property type="entry name" value="WHD_DRP"/>
    <property type="match status" value="1"/>
</dbReference>
<feature type="compositionally biased region" description="Low complexity" evidence="3">
    <location>
        <begin position="34"/>
        <end position="43"/>
    </location>
</feature>
<keyword evidence="1" id="KW-0677">Repeat</keyword>
<name>A0AB40BUZ2_DIOCR</name>
<dbReference type="PANTHER" id="PTHR36766">
    <property type="entry name" value="PLANT BROAD-SPECTRUM MILDEW RESISTANCE PROTEIN RPW8"/>
    <property type="match status" value="1"/>
</dbReference>
<keyword evidence="7" id="KW-1185">Reference proteome</keyword>
<dbReference type="PRINTS" id="PR00364">
    <property type="entry name" value="DISEASERSIST"/>
</dbReference>
<feature type="domain" description="Disease resistance R13L4/SHOC-2-like LRR" evidence="6">
    <location>
        <begin position="601"/>
        <end position="698"/>
    </location>
</feature>
<dbReference type="Pfam" id="PF00931">
    <property type="entry name" value="NB-ARC"/>
    <property type="match status" value="1"/>
</dbReference>
<dbReference type="InterPro" id="IPR036388">
    <property type="entry name" value="WH-like_DNA-bd_sf"/>
</dbReference>
<dbReference type="InterPro" id="IPR058922">
    <property type="entry name" value="WHD_DRP"/>
</dbReference>
<evidence type="ECO:0000259" key="6">
    <source>
        <dbReference type="Pfam" id="PF23598"/>
    </source>
</evidence>
<dbReference type="InterPro" id="IPR032675">
    <property type="entry name" value="LRR_dom_sf"/>
</dbReference>
<accession>A0AB40BUZ2</accession>
<dbReference type="Gene3D" id="1.10.8.430">
    <property type="entry name" value="Helical domain of apoptotic protease-activating factors"/>
    <property type="match status" value="1"/>
</dbReference>
<feature type="domain" description="Disease resistance protein winged helix" evidence="5">
    <location>
        <begin position="494"/>
        <end position="559"/>
    </location>
</feature>
<dbReference type="InterPro" id="IPR055414">
    <property type="entry name" value="LRR_R13L4/SHOC2-like"/>
</dbReference>
<dbReference type="InterPro" id="IPR002182">
    <property type="entry name" value="NB-ARC"/>
</dbReference>
<feature type="region of interest" description="Disordered" evidence="3">
    <location>
        <begin position="33"/>
        <end position="54"/>
    </location>
</feature>
<protein>
    <submittedName>
        <fullName evidence="8 9">Disease resistance RPP13-like protein 1 isoform X1</fullName>
    </submittedName>
</protein>
<evidence type="ECO:0000256" key="2">
    <source>
        <dbReference type="ARBA" id="ARBA00022821"/>
    </source>
</evidence>
<dbReference type="Proteomes" id="UP001515500">
    <property type="component" value="Chromosome 8"/>
</dbReference>
<keyword evidence="2" id="KW-0611">Plant defense</keyword>
<evidence type="ECO:0000313" key="7">
    <source>
        <dbReference type="Proteomes" id="UP001515500"/>
    </source>
</evidence>
<dbReference type="InterPro" id="IPR027417">
    <property type="entry name" value="P-loop_NTPase"/>
</dbReference>
<proteinExistence type="predicted"/>
<evidence type="ECO:0000313" key="8">
    <source>
        <dbReference type="RefSeq" id="XP_039131280.1"/>
    </source>
</evidence>
<dbReference type="Gene3D" id="1.10.10.10">
    <property type="entry name" value="Winged helix-like DNA-binding domain superfamily/Winged helix DNA-binding domain"/>
    <property type="match status" value="1"/>
</dbReference>
<dbReference type="InterPro" id="IPR042197">
    <property type="entry name" value="Apaf_helical"/>
</dbReference>
<dbReference type="SUPFAM" id="SSF52540">
    <property type="entry name" value="P-loop containing nucleoside triphosphate hydrolases"/>
    <property type="match status" value="1"/>
</dbReference>
<feature type="domain" description="NB-ARC" evidence="4">
    <location>
        <begin position="236"/>
        <end position="408"/>
    </location>
</feature>
<dbReference type="RefSeq" id="XP_039131281.1">
    <property type="nucleotide sequence ID" value="XM_039275347.1"/>
</dbReference>
<evidence type="ECO:0000313" key="9">
    <source>
        <dbReference type="RefSeq" id="XP_039131281.1"/>
    </source>
</evidence>
<dbReference type="Gene3D" id="3.40.50.300">
    <property type="entry name" value="P-loop containing nucleotide triphosphate hydrolases"/>
    <property type="match status" value="1"/>
</dbReference>
<evidence type="ECO:0000256" key="1">
    <source>
        <dbReference type="ARBA" id="ARBA00022737"/>
    </source>
</evidence>
<dbReference type="GO" id="GO:0043531">
    <property type="term" value="F:ADP binding"/>
    <property type="evidence" value="ECO:0007669"/>
    <property type="project" value="InterPro"/>
</dbReference>
<dbReference type="SUPFAM" id="SSF52058">
    <property type="entry name" value="L domain-like"/>
    <property type="match status" value="1"/>
</dbReference>
<dbReference type="Gene3D" id="3.80.10.10">
    <property type="entry name" value="Ribonuclease Inhibitor"/>
    <property type="match status" value="1"/>
</dbReference>
<dbReference type="PANTHER" id="PTHR36766:SF40">
    <property type="entry name" value="DISEASE RESISTANCE PROTEIN RGA3"/>
    <property type="match status" value="1"/>
</dbReference>
<evidence type="ECO:0000259" key="5">
    <source>
        <dbReference type="Pfam" id="PF23559"/>
    </source>
</evidence>
<dbReference type="RefSeq" id="XP_039131280.1">
    <property type="nucleotide sequence ID" value="XM_039275346.1"/>
</dbReference>
<reference evidence="8 9" key="1">
    <citation type="submission" date="2025-04" db="UniProtKB">
        <authorList>
            <consortium name="RefSeq"/>
        </authorList>
    </citation>
    <scope>IDENTIFICATION</scope>
</reference>
<organism evidence="7 8">
    <name type="scientific">Dioscorea cayennensis subsp. rotundata</name>
    <name type="common">White Guinea yam</name>
    <name type="synonym">Dioscorea rotundata</name>
    <dbReference type="NCBI Taxonomy" id="55577"/>
    <lineage>
        <taxon>Eukaryota</taxon>
        <taxon>Viridiplantae</taxon>
        <taxon>Streptophyta</taxon>
        <taxon>Embryophyta</taxon>
        <taxon>Tracheophyta</taxon>
        <taxon>Spermatophyta</taxon>
        <taxon>Magnoliopsida</taxon>
        <taxon>Liliopsida</taxon>
        <taxon>Dioscoreales</taxon>
        <taxon>Dioscoreaceae</taxon>
        <taxon>Dioscorea</taxon>
    </lineage>
</organism>
<dbReference type="GO" id="GO:0006952">
    <property type="term" value="P:defense response"/>
    <property type="evidence" value="ECO:0007669"/>
    <property type="project" value="UniProtKB-KW"/>
</dbReference>
<evidence type="ECO:0000259" key="4">
    <source>
        <dbReference type="Pfam" id="PF00931"/>
    </source>
</evidence>